<dbReference type="Pfam" id="PF13173">
    <property type="entry name" value="AAA_14"/>
    <property type="match status" value="1"/>
</dbReference>
<dbReference type="SUPFAM" id="SSF52540">
    <property type="entry name" value="P-loop containing nucleoside triphosphate hydrolases"/>
    <property type="match status" value="1"/>
</dbReference>
<dbReference type="InterPro" id="IPR027417">
    <property type="entry name" value="P-loop_NTPase"/>
</dbReference>
<dbReference type="EMBL" id="AP019563">
    <property type="protein sequence ID" value="BBJ31403.1"/>
    <property type="molecule type" value="Genomic_DNA"/>
</dbReference>
<keyword evidence="4" id="KW-1185">Reference proteome</keyword>
<dbReference type="RefSeq" id="WP_147142099.1">
    <property type="nucleotide sequence ID" value="NZ_AP019563.1"/>
</dbReference>
<protein>
    <submittedName>
        <fullName evidence="3">ATPase</fullName>
    </submittedName>
</protein>
<sequence length="385" mass="45878">MTIQRFLDLELPKGQSCFLWGARKTGKSTYLKQHFPDSLYIDLLQADIYKGYFQNPERLREELKSKDGISTIIIDEVQKIPLLLDEVHYLIESNKSLQFILCGSSARRLKSTGSNLLGGRAWRYMFLPLCYPEIKELDWHKIFNHGLIPDHYITLKKIHKYLASYLYDYILPEVQFEANLRKREAFAKFLEIIGISNGEMINYSNIARDCSVDAKTVRTYFEILEDMYLGYHLYPYRSHSKRQIITEMPKFYLFDTALANYLRKYKYQEMIGFDAGKAFEHYVFLELIAYKHLNDKRDELFYWRTKEGYEVDFIFQNNAFEVKIASSIQKNHLKGLLEFSKDSDFKLHVISLEKTKRIINLENKEITIWPIQEFLDTLWNNEIWR</sequence>
<evidence type="ECO:0000313" key="3">
    <source>
        <dbReference type="EMBL" id="BBJ31403.1"/>
    </source>
</evidence>
<organism evidence="3 4">
    <name type="scientific">Rickettsia asiatica</name>
    <dbReference type="NCBI Taxonomy" id="238800"/>
    <lineage>
        <taxon>Bacteria</taxon>
        <taxon>Pseudomonadati</taxon>
        <taxon>Pseudomonadota</taxon>
        <taxon>Alphaproteobacteria</taxon>
        <taxon>Rickettsiales</taxon>
        <taxon>Rickettsiaceae</taxon>
        <taxon>Rickettsieae</taxon>
        <taxon>Rickettsia</taxon>
        <taxon>spotted fever group</taxon>
    </lineage>
</organism>
<dbReference type="PANTHER" id="PTHR43566:SF2">
    <property type="entry name" value="DUF4143 DOMAIN-CONTAINING PROTEIN"/>
    <property type="match status" value="1"/>
</dbReference>
<feature type="domain" description="DUF4143" evidence="2">
    <location>
        <begin position="178"/>
        <end position="323"/>
    </location>
</feature>
<evidence type="ECO:0000259" key="2">
    <source>
        <dbReference type="Pfam" id="PF13635"/>
    </source>
</evidence>
<gene>
    <name evidence="3" type="ORF">RAS_05120</name>
</gene>
<feature type="domain" description="AAA" evidence="1">
    <location>
        <begin position="16"/>
        <end position="134"/>
    </location>
</feature>
<evidence type="ECO:0000313" key="4">
    <source>
        <dbReference type="Proteomes" id="UP000321183"/>
    </source>
</evidence>
<evidence type="ECO:0000259" key="1">
    <source>
        <dbReference type="Pfam" id="PF13173"/>
    </source>
</evidence>
<dbReference type="Proteomes" id="UP000321183">
    <property type="component" value="Chromosome"/>
</dbReference>
<dbReference type="InterPro" id="IPR041682">
    <property type="entry name" value="AAA_14"/>
</dbReference>
<proteinExistence type="predicted"/>
<dbReference type="Pfam" id="PF13635">
    <property type="entry name" value="DUF4143"/>
    <property type="match status" value="1"/>
</dbReference>
<dbReference type="InterPro" id="IPR025420">
    <property type="entry name" value="DUF4143"/>
</dbReference>
<reference evidence="3 4" key="1">
    <citation type="submission" date="2019-04" db="EMBL/GenBank/DDBJ databases">
        <title>Draft genome sequence of Rickettsia asiatica Maytaro1284.</title>
        <authorList>
            <person name="Thu M."/>
            <person name="Qiu Y."/>
            <person name="Nakao R."/>
        </authorList>
    </citation>
    <scope>NUCLEOTIDE SEQUENCE [LARGE SCALE GENOMIC DNA]</scope>
    <source>
        <strain evidence="3 4">Maytaro1284</strain>
    </source>
</reference>
<name>A0A510G6Z6_9RICK</name>
<dbReference type="AlphaFoldDB" id="A0A510G6Z6"/>
<accession>A0A510G6Z6</accession>
<dbReference type="KEGG" id="ras:RAS_05120"/>
<dbReference type="PANTHER" id="PTHR43566">
    <property type="entry name" value="CONSERVED PROTEIN"/>
    <property type="match status" value="1"/>
</dbReference>